<dbReference type="CDD" id="cd00082">
    <property type="entry name" value="HisKA"/>
    <property type="match status" value="1"/>
</dbReference>
<feature type="transmembrane region" description="Helical" evidence="4">
    <location>
        <begin position="226"/>
        <end position="243"/>
    </location>
</feature>
<dbReference type="Pfam" id="PF07696">
    <property type="entry name" value="7TMR-DISMED2"/>
    <property type="match status" value="1"/>
</dbReference>
<feature type="transmembrane region" description="Helical" evidence="4">
    <location>
        <begin position="199"/>
        <end position="219"/>
    </location>
</feature>
<feature type="domain" description="PAC" evidence="6">
    <location>
        <begin position="492"/>
        <end position="544"/>
    </location>
</feature>
<dbReference type="Gene3D" id="2.60.40.2380">
    <property type="match status" value="1"/>
</dbReference>
<keyword evidence="3" id="KW-0597">Phosphoprotein</keyword>
<evidence type="ECO:0000259" key="5">
    <source>
        <dbReference type="PROSITE" id="PS50109"/>
    </source>
</evidence>
<dbReference type="SMART" id="SM00388">
    <property type="entry name" value="HisKA"/>
    <property type="match status" value="1"/>
</dbReference>
<feature type="transmembrane region" description="Helical" evidence="4">
    <location>
        <begin position="323"/>
        <end position="345"/>
    </location>
</feature>
<dbReference type="PRINTS" id="PR00344">
    <property type="entry name" value="BCTRLSENSOR"/>
</dbReference>
<dbReference type="InterPro" id="IPR011622">
    <property type="entry name" value="7TMR_DISM_rcpt_extracell_dom2"/>
</dbReference>
<keyword evidence="4" id="KW-0812">Transmembrane</keyword>
<reference evidence="7 8" key="1">
    <citation type="submission" date="2021-08" db="EMBL/GenBank/DDBJ databases">
        <title>Devosia salina sp. nov., isolated from the South China Sea sediment.</title>
        <authorList>
            <person name="Zhou Z."/>
        </authorList>
    </citation>
    <scope>NUCLEOTIDE SEQUENCE [LARGE SCALE GENOMIC DNA]</scope>
    <source>
        <strain evidence="7 8">SCS-3</strain>
    </source>
</reference>
<dbReference type="SMART" id="SM00387">
    <property type="entry name" value="HATPase_c"/>
    <property type="match status" value="1"/>
</dbReference>
<dbReference type="InterPro" id="IPR003661">
    <property type="entry name" value="HisK_dim/P_dom"/>
</dbReference>
<sequence>MADRFYWIYESQRLSKGGPRLIWLALMACLAIIFILAVRDDIVSLSGRPAAERDEIALAGRIMSAVDPDGSLRLQDILEQGDSFFGDITNRGVSPAPTAAFWLRIEVPRLDPGEYGISLELTRARDTDLFIPRDDGYRLLQWRRGDWSSLTRYPIFALEGEDIAGKTLYLRTVTGSSMRAMLHLRPLQALIGDYSMESVTLGILSGVLLGLAVYIGVMAVTLRDRLFGSLVGVIVAFTCYMLADRGILDTHILPGAETVARLVSLSATILIYAALLTFTRYWLDVRSWSKGLDRALNIAAIAFGLLAAETARETLVGEQFVRLFSAFAGMLALVLCLAVAVVALWRTRTRAILFLLGWSPAIATAFLRLALDLFPGVGASVLFANSLYVGATASLLCYGVLVSDSLQHRERRLRQRAELMETRFRNFADSAADSFWETTAQGYITYFEGPQFADLSLEIGQPLVPSLAAVARHSDSALARIRRCLEEGEPFRDVALAVLGQDGKSREVLISGTFARDPRGRVSGFAGTLVDATERDAHLQQSARREKMAALGQLAAYVAHEINNLLHPIMSFSRQARRRAQDDHETVKLLNTVVELSQDMRDMVASLRSTTAVEHEDTTRLPISTALRRSLDTVRPILPPRIALKADVAELEGPEIHAGEMLQVMTNLVANAMRAIDNEGVIEVILEGGTTPRLVVRDNGSGMSDDVASRAFEPFFTTRPQSGGTGLGLSVVAGLLKSWGATARIESVSGQGTSVVIAFAQGGAGS</sequence>
<organism evidence="7 8">
    <name type="scientific">Devosia salina</name>
    <dbReference type="NCBI Taxonomy" id="2860336"/>
    <lineage>
        <taxon>Bacteria</taxon>
        <taxon>Pseudomonadati</taxon>
        <taxon>Pseudomonadota</taxon>
        <taxon>Alphaproteobacteria</taxon>
        <taxon>Hyphomicrobiales</taxon>
        <taxon>Devosiaceae</taxon>
        <taxon>Devosia</taxon>
    </lineage>
</organism>
<evidence type="ECO:0000256" key="2">
    <source>
        <dbReference type="ARBA" id="ARBA00012438"/>
    </source>
</evidence>
<proteinExistence type="predicted"/>
<dbReference type="PROSITE" id="PS50109">
    <property type="entry name" value="HIS_KIN"/>
    <property type="match status" value="1"/>
</dbReference>
<dbReference type="InterPro" id="IPR004358">
    <property type="entry name" value="Sig_transdc_His_kin-like_C"/>
</dbReference>
<keyword evidence="4" id="KW-0472">Membrane</keyword>
<gene>
    <name evidence="7" type="ORF">K1X15_15815</name>
</gene>
<feature type="transmembrane region" description="Helical" evidence="4">
    <location>
        <begin position="377"/>
        <end position="402"/>
    </location>
</feature>
<feature type="domain" description="Histidine kinase" evidence="5">
    <location>
        <begin position="557"/>
        <end position="763"/>
    </location>
</feature>
<feature type="transmembrane region" description="Helical" evidence="4">
    <location>
        <begin position="21"/>
        <end position="38"/>
    </location>
</feature>
<evidence type="ECO:0000256" key="4">
    <source>
        <dbReference type="SAM" id="Phobius"/>
    </source>
</evidence>
<comment type="catalytic activity">
    <reaction evidence="1">
        <text>ATP + protein L-histidine = ADP + protein N-phospho-L-histidine.</text>
        <dbReference type="EC" id="2.7.13.3"/>
    </reaction>
</comment>
<feature type="transmembrane region" description="Helical" evidence="4">
    <location>
        <begin position="352"/>
        <end position="371"/>
    </location>
</feature>
<dbReference type="Proteomes" id="UP000825799">
    <property type="component" value="Chromosome"/>
</dbReference>
<dbReference type="InterPro" id="IPR003594">
    <property type="entry name" value="HATPase_dom"/>
</dbReference>
<dbReference type="SUPFAM" id="SSF55874">
    <property type="entry name" value="ATPase domain of HSP90 chaperone/DNA topoisomerase II/histidine kinase"/>
    <property type="match status" value="1"/>
</dbReference>
<evidence type="ECO:0000313" key="8">
    <source>
        <dbReference type="Proteomes" id="UP000825799"/>
    </source>
</evidence>
<dbReference type="Pfam" id="PF07695">
    <property type="entry name" value="7TMR-DISM_7TM"/>
    <property type="match status" value="1"/>
</dbReference>
<accession>A0ABX8WIF2</accession>
<dbReference type="InterPro" id="IPR011623">
    <property type="entry name" value="7TMR_DISM_rcpt_extracell_dom1"/>
</dbReference>
<dbReference type="PANTHER" id="PTHR43065">
    <property type="entry name" value="SENSOR HISTIDINE KINASE"/>
    <property type="match status" value="1"/>
</dbReference>
<dbReference type="InterPro" id="IPR036890">
    <property type="entry name" value="HATPase_C_sf"/>
</dbReference>
<evidence type="ECO:0000313" key="7">
    <source>
        <dbReference type="EMBL" id="QYO76070.1"/>
    </source>
</evidence>
<dbReference type="InterPro" id="IPR005467">
    <property type="entry name" value="His_kinase_dom"/>
</dbReference>
<feature type="transmembrane region" description="Helical" evidence="4">
    <location>
        <begin position="263"/>
        <end position="283"/>
    </location>
</feature>
<dbReference type="Gene3D" id="3.30.450.20">
    <property type="entry name" value="PAS domain"/>
    <property type="match status" value="1"/>
</dbReference>
<evidence type="ECO:0000256" key="1">
    <source>
        <dbReference type="ARBA" id="ARBA00000085"/>
    </source>
</evidence>
<dbReference type="Gene3D" id="3.30.565.10">
    <property type="entry name" value="Histidine kinase-like ATPase, C-terminal domain"/>
    <property type="match status" value="1"/>
</dbReference>
<dbReference type="InterPro" id="IPR035965">
    <property type="entry name" value="PAS-like_dom_sf"/>
</dbReference>
<protein>
    <recommendedName>
        <fullName evidence="2">histidine kinase</fullName>
        <ecNumber evidence="2">2.7.13.3</ecNumber>
    </recommendedName>
</protein>
<dbReference type="PANTHER" id="PTHR43065:SF42">
    <property type="entry name" value="TWO-COMPONENT SENSOR PPRA"/>
    <property type="match status" value="1"/>
</dbReference>
<name>A0ABX8WIF2_9HYPH</name>
<dbReference type="InterPro" id="IPR036097">
    <property type="entry name" value="HisK_dim/P_sf"/>
</dbReference>
<evidence type="ECO:0000259" key="6">
    <source>
        <dbReference type="PROSITE" id="PS50113"/>
    </source>
</evidence>
<dbReference type="Pfam" id="PF02518">
    <property type="entry name" value="HATPase_c"/>
    <property type="match status" value="1"/>
</dbReference>
<dbReference type="RefSeq" id="WP_220304562.1">
    <property type="nucleotide sequence ID" value="NZ_CP080590.1"/>
</dbReference>
<keyword evidence="4" id="KW-1133">Transmembrane helix</keyword>
<dbReference type="EMBL" id="CP080590">
    <property type="protein sequence ID" value="QYO76070.1"/>
    <property type="molecule type" value="Genomic_DNA"/>
</dbReference>
<dbReference type="InterPro" id="IPR000700">
    <property type="entry name" value="PAS-assoc_C"/>
</dbReference>
<dbReference type="EC" id="2.7.13.3" evidence="2"/>
<keyword evidence="8" id="KW-1185">Reference proteome</keyword>
<dbReference type="SUPFAM" id="SSF47384">
    <property type="entry name" value="Homodimeric domain of signal transducing histidine kinase"/>
    <property type="match status" value="1"/>
</dbReference>
<dbReference type="SUPFAM" id="SSF55785">
    <property type="entry name" value="PYP-like sensor domain (PAS domain)"/>
    <property type="match status" value="1"/>
</dbReference>
<evidence type="ECO:0000256" key="3">
    <source>
        <dbReference type="ARBA" id="ARBA00022553"/>
    </source>
</evidence>
<dbReference type="Gene3D" id="1.10.287.130">
    <property type="match status" value="1"/>
</dbReference>
<feature type="transmembrane region" description="Helical" evidence="4">
    <location>
        <begin position="295"/>
        <end position="311"/>
    </location>
</feature>
<dbReference type="Pfam" id="PF00512">
    <property type="entry name" value="HisKA"/>
    <property type="match status" value="1"/>
</dbReference>
<dbReference type="PROSITE" id="PS50113">
    <property type="entry name" value="PAC"/>
    <property type="match status" value="1"/>
</dbReference>